<comment type="caution">
    <text evidence="3">The sequence shown here is derived from an EMBL/GenBank/DDBJ whole genome shotgun (WGS) entry which is preliminary data.</text>
</comment>
<reference evidence="4" key="1">
    <citation type="journal article" date="2019" name="Int. J. Syst. Evol. Microbiol.">
        <title>The Global Catalogue of Microorganisms (GCM) 10K type strain sequencing project: providing services to taxonomists for standard genome sequencing and annotation.</title>
        <authorList>
            <consortium name="The Broad Institute Genomics Platform"/>
            <consortium name="The Broad Institute Genome Sequencing Center for Infectious Disease"/>
            <person name="Wu L."/>
            <person name="Ma J."/>
        </authorList>
    </citation>
    <scope>NUCLEOTIDE SEQUENCE [LARGE SCALE GENOMIC DNA]</scope>
    <source>
        <strain evidence="4">JCM 16022</strain>
    </source>
</reference>
<keyword evidence="2" id="KW-0732">Signal</keyword>
<evidence type="ECO:0000313" key="3">
    <source>
        <dbReference type="EMBL" id="GAA2140469.1"/>
    </source>
</evidence>
<feature type="region of interest" description="Disordered" evidence="1">
    <location>
        <begin position="23"/>
        <end position="53"/>
    </location>
</feature>
<organism evidence="3 4">
    <name type="scientific">Nocardioides koreensis</name>
    <dbReference type="NCBI Taxonomy" id="433651"/>
    <lineage>
        <taxon>Bacteria</taxon>
        <taxon>Bacillati</taxon>
        <taxon>Actinomycetota</taxon>
        <taxon>Actinomycetes</taxon>
        <taxon>Propionibacteriales</taxon>
        <taxon>Nocardioidaceae</taxon>
        <taxon>Nocardioides</taxon>
    </lineage>
</organism>
<feature type="chain" id="PRO_5045947980" description="Secreted protein" evidence="2">
    <location>
        <begin position="22"/>
        <end position="129"/>
    </location>
</feature>
<evidence type="ECO:0000313" key="4">
    <source>
        <dbReference type="Proteomes" id="UP001501771"/>
    </source>
</evidence>
<evidence type="ECO:0000256" key="2">
    <source>
        <dbReference type="SAM" id="SignalP"/>
    </source>
</evidence>
<accession>A0ABP5L454</accession>
<protein>
    <recommendedName>
        <fullName evidence="5">Secreted protein</fullName>
    </recommendedName>
</protein>
<sequence>MKKTTGALAVLLIATALPAVGAGAASASGGGDDVTRRGSCSGSTDWKIKAKPDDGRIEVESEIDSNHNGQTWKWVLRHDGKVAARGSSTTHGPSGSFEVNRRTRNHAGKDSFRFRAVHAGEVCVARVSL</sequence>
<feature type="signal peptide" evidence="2">
    <location>
        <begin position="1"/>
        <end position="21"/>
    </location>
</feature>
<proteinExistence type="predicted"/>
<dbReference type="RefSeq" id="WP_344148541.1">
    <property type="nucleotide sequence ID" value="NZ_BAAAQR010000002.1"/>
</dbReference>
<dbReference type="Proteomes" id="UP001501771">
    <property type="component" value="Unassembled WGS sequence"/>
</dbReference>
<name>A0ABP5L454_9ACTN</name>
<evidence type="ECO:0008006" key="5">
    <source>
        <dbReference type="Google" id="ProtNLM"/>
    </source>
</evidence>
<gene>
    <name evidence="3" type="ORF">GCM10009844_10120</name>
</gene>
<evidence type="ECO:0000256" key="1">
    <source>
        <dbReference type="SAM" id="MobiDB-lite"/>
    </source>
</evidence>
<dbReference type="EMBL" id="BAAAQR010000002">
    <property type="protein sequence ID" value="GAA2140469.1"/>
    <property type="molecule type" value="Genomic_DNA"/>
</dbReference>
<keyword evidence="4" id="KW-1185">Reference proteome</keyword>